<name>D7E748_METEZ</name>
<evidence type="ECO:0000256" key="12">
    <source>
        <dbReference type="RuleBase" id="RU364064"/>
    </source>
</evidence>
<dbReference type="Pfam" id="PF02867">
    <property type="entry name" value="Ribonuc_red_lgC"/>
    <property type="match status" value="2"/>
</dbReference>
<dbReference type="EMBL" id="CP002069">
    <property type="protein sequence ID" value="ADI73672.1"/>
    <property type="molecule type" value="Genomic_DNA"/>
</dbReference>
<dbReference type="InterPro" id="IPR000788">
    <property type="entry name" value="RNR_lg_C"/>
</dbReference>
<dbReference type="NCBIfam" id="NF006417">
    <property type="entry name" value="PRK08665.1"/>
    <property type="match status" value="1"/>
</dbReference>
<evidence type="ECO:0000256" key="6">
    <source>
        <dbReference type="ARBA" id="ARBA00023002"/>
    </source>
</evidence>
<accession>D7E748</accession>
<evidence type="ECO:0000256" key="4">
    <source>
        <dbReference type="ARBA" id="ARBA00022741"/>
    </source>
</evidence>
<evidence type="ECO:0000256" key="7">
    <source>
        <dbReference type="ARBA" id="ARBA00023116"/>
    </source>
</evidence>
<organism evidence="14 15">
    <name type="scientific">Methanohalobium evestigatum (strain ATCC BAA-1072 / DSM 3721 / NBRC 107634 / OCM 161 / Z-7303)</name>
    <dbReference type="NCBI Taxonomy" id="644295"/>
    <lineage>
        <taxon>Archaea</taxon>
        <taxon>Methanobacteriati</taxon>
        <taxon>Methanobacteriota</taxon>
        <taxon>Stenosarchaea group</taxon>
        <taxon>Methanomicrobia</taxon>
        <taxon>Methanosarcinales</taxon>
        <taxon>Methanosarcinaceae</taxon>
        <taxon>Methanohalobium</taxon>
    </lineage>
</organism>
<evidence type="ECO:0000256" key="8">
    <source>
        <dbReference type="ARBA" id="ARBA00023157"/>
    </source>
</evidence>
<dbReference type="GO" id="GO:0031419">
    <property type="term" value="F:cobalamin binding"/>
    <property type="evidence" value="ECO:0007669"/>
    <property type="project" value="UniProtKB-KW"/>
</dbReference>
<dbReference type="RefSeq" id="WP_013194240.1">
    <property type="nucleotide sequence ID" value="NC_014253.1"/>
</dbReference>
<dbReference type="GeneID" id="9346396"/>
<dbReference type="InterPro" id="IPR005144">
    <property type="entry name" value="ATP-cone_dom"/>
</dbReference>
<protein>
    <recommendedName>
        <fullName evidence="12">Vitamin B12-dependent ribonucleotide reductase</fullName>
        <ecNumber evidence="12">1.17.4.1</ecNumber>
    </recommendedName>
</protein>
<dbReference type="Pfam" id="PF03477">
    <property type="entry name" value="ATP-cone"/>
    <property type="match status" value="1"/>
</dbReference>
<keyword evidence="12" id="KW-0237">DNA synthesis</keyword>
<comment type="similarity">
    <text evidence="2 12">Belongs to the ribonucleoside diphosphate reductase class-2 family.</text>
</comment>
<dbReference type="SUPFAM" id="SSF48168">
    <property type="entry name" value="R1 subunit of ribonucleotide reductase, N-terminal domain"/>
    <property type="match status" value="1"/>
</dbReference>
<evidence type="ECO:0000256" key="9">
    <source>
        <dbReference type="ARBA" id="ARBA00023285"/>
    </source>
</evidence>
<evidence type="ECO:0000256" key="5">
    <source>
        <dbReference type="ARBA" id="ARBA00022840"/>
    </source>
</evidence>
<dbReference type="NCBIfam" id="TIGR02504">
    <property type="entry name" value="NrdJ_Z"/>
    <property type="match status" value="1"/>
</dbReference>
<dbReference type="PROSITE" id="PS51161">
    <property type="entry name" value="ATP_CONE"/>
    <property type="match status" value="1"/>
</dbReference>
<dbReference type="Gene3D" id="3.20.70.20">
    <property type="match status" value="1"/>
</dbReference>
<dbReference type="STRING" id="644295.Metev_0772"/>
<dbReference type="HOGENOM" id="CLU_000404_2_3_2"/>
<comment type="function">
    <text evidence="12">Catalyzes the reduction of ribonucleotides to deoxyribonucleotides. May function to provide a pool of deoxyribonucleotide precursors for DNA repair during oxygen limitation and/or for immediate growth after restoration of oxygen.</text>
</comment>
<dbReference type="InterPro" id="IPR050862">
    <property type="entry name" value="RdRp_reductase_class-2"/>
</dbReference>
<dbReference type="PANTHER" id="PTHR43371">
    <property type="entry name" value="VITAMIN B12-DEPENDENT RIBONUCLEOTIDE REDUCTASE"/>
    <property type="match status" value="1"/>
</dbReference>
<keyword evidence="5 11" id="KW-0067">ATP-binding</keyword>
<keyword evidence="6 12" id="KW-0560">Oxidoreductase</keyword>
<reference evidence="14 15" key="1">
    <citation type="submission" date="2010-06" db="EMBL/GenBank/DDBJ databases">
        <title>Complete sequence chromosome of Methanohalobium evestigatum Z-7303.</title>
        <authorList>
            <consortium name="US DOE Joint Genome Institute"/>
            <person name="Lucas S."/>
            <person name="Copeland A."/>
            <person name="Lapidus A."/>
            <person name="Cheng J.-F."/>
            <person name="Bruce D."/>
            <person name="Goodwin L."/>
            <person name="Pitluck S."/>
            <person name="Saunders E."/>
            <person name="Detter J.C."/>
            <person name="Han C."/>
            <person name="Tapia R."/>
            <person name="Land M."/>
            <person name="Hauser L."/>
            <person name="Kyrpides N."/>
            <person name="Mikhailova N."/>
            <person name="Sieprawska-Lupa M."/>
            <person name="Whitman W.B."/>
            <person name="Anderson I."/>
            <person name="Woyke T."/>
        </authorList>
    </citation>
    <scope>NUCLEOTIDE SEQUENCE [LARGE SCALE GENOMIC DNA]</scope>
    <source>
        <strain evidence="15">ATCC BAA-1072 / DSM 3721 / NBRC 107634 / OCM 161 / Z-7303</strain>
    </source>
</reference>
<dbReference type="InterPro" id="IPR008926">
    <property type="entry name" value="RNR_R1-su_N"/>
</dbReference>
<keyword evidence="7" id="KW-0215">Deoxyribonucleotide synthesis</keyword>
<dbReference type="FunFam" id="3.20.70.20:FF:000018">
    <property type="entry name" value="Vitamin B12-dependent ribonucleotide reductase"/>
    <property type="match status" value="1"/>
</dbReference>
<dbReference type="GO" id="GO:0071897">
    <property type="term" value="P:DNA biosynthetic process"/>
    <property type="evidence" value="ECO:0007669"/>
    <property type="project" value="UniProtKB-KW"/>
</dbReference>
<evidence type="ECO:0000256" key="1">
    <source>
        <dbReference type="ARBA" id="ARBA00001922"/>
    </source>
</evidence>
<dbReference type="SUPFAM" id="SSF51998">
    <property type="entry name" value="PFL-like glycyl radical enzymes"/>
    <property type="match status" value="1"/>
</dbReference>
<comment type="catalytic activity">
    <reaction evidence="10 12">
        <text>a 2'-deoxyribonucleoside 5'-diphosphate + [thioredoxin]-disulfide + H2O = a ribonucleoside 5'-diphosphate + [thioredoxin]-dithiol</text>
        <dbReference type="Rhea" id="RHEA:23252"/>
        <dbReference type="Rhea" id="RHEA-COMP:10698"/>
        <dbReference type="Rhea" id="RHEA-COMP:10700"/>
        <dbReference type="ChEBI" id="CHEBI:15377"/>
        <dbReference type="ChEBI" id="CHEBI:29950"/>
        <dbReference type="ChEBI" id="CHEBI:50058"/>
        <dbReference type="ChEBI" id="CHEBI:57930"/>
        <dbReference type="ChEBI" id="CHEBI:73316"/>
        <dbReference type="EC" id="1.17.4.1"/>
    </reaction>
</comment>
<dbReference type="PANTHER" id="PTHR43371:SF1">
    <property type="entry name" value="RIBONUCLEOSIDE-DIPHOSPHATE REDUCTASE"/>
    <property type="match status" value="1"/>
</dbReference>
<dbReference type="InterPro" id="IPR013509">
    <property type="entry name" value="RNR_lsu_N"/>
</dbReference>
<dbReference type="UniPathway" id="UPA00326"/>
<dbReference type="KEGG" id="mev:Metev_0772"/>
<evidence type="ECO:0000313" key="14">
    <source>
        <dbReference type="EMBL" id="ADI73672.1"/>
    </source>
</evidence>
<dbReference type="CDD" id="cd02888">
    <property type="entry name" value="RNR_II_dimer"/>
    <property type="match status" value="1"/>
</dbReference>
<dbReference type="OrthoDB" id="6188at2157"/>
<proteinExistence type="inferred from homology"/>
<dbReference type="InterPro" id="IPR013344">
    <property type="entry name" value="RNR_NrdJ/NrdZ"/>
</dbReference>
<keyword evidence="8" id="KW-1015">Disulfide bond</keyword>
<evidence type="ECO:0000256" key="11">
    <source>
        <dbReference type="PROSITE-ProRule" id="PRU00492"/>
    </source>
</evidence>
<dbReference type="EC" id="1.17.4.1" evidence="12"/>
<dbReference type="AlphaFoldDB" id="D7E748"/>
<comment type="cofactor">
    <cofactor evidence="1 12">
        <name>adenosylcob(III)alamin</name>
        <dbReference type="ChEBI" id="CHEBI:18408"/>
    </cofactor>
</comment>
<dbReference type="GO" id="GO:0009263">
    <property type="term" value="P:deoxyribonucleotide biosynthetic process"/>
    <property type="evidence" value="ECO:0007669"/>
    <property type="project" value="UniProtKB-KW"/>
</dbReference>
<keyword evidence="3 12" id="KW-0846">Cobalamin</keyword>
<gene>
    <name evidence="14" type="ordered locus">Metev_0772</name>
</gene>
<keyword evidence="4 11" id="KW-0547">Nucleotide-binding</keyword>
<dbReference type="GO" id="GO:0005524">
    <property type="term" value="F:ATP binding"/>
    <property type="evidence" value="ECO:0007669"/>
    <property type="project" value="UniProtKB-UniRule"/>
</dbReference>
<dbReference type="GO" id="GO:0004748">
    <property type="term" value="F:ribonucleoside-diphosphate reductase activity, thioredoxin disulfide as acceptor"/>
    <property type="evidence" value="ECO:0007669"/>
    <property type="project" value="UniProtKB-EC"/>
</dbReference>
<keyword evidence="15" id="KW-1185">Reference proteome</keyword>
<dbReference type="PRINTS" id="PR01183">
    <property type="entry name" value="RIBORDTASEM1"/>
</dbReference>
<evidence type="ECO:0000259" key="13">
    <source>
        <dbReference type="PROSITE" id="PS51161"/>
    </source>
</evidence>
<dbReference type="Pfam" id="PF00317">
    <property type="entry name" value="Ribonuc_red_lgN"/>
    <property type="match status" value="1"/>
</dbReference>
<feature type="domain" description="ATP-cone" evidence="13">
    <location>
        <begin position="2"/>
        <end position="94"/>
    </location>
</feature>
<keyword evidence="9 12" id="KW-0170">Cobalt</keyword>
<evidence type="ECO:0000256" key="2">
    <source>
        <dbReference type="ARBA" id="ARBA00007405"/>
    </source>
</evidence>
<dbReference type="Proteomes" id="UP000000391">
    <property type="component" value="Chromosome"/>
</dbReference>
<evidence type="ECO:0000313" key="15">
    <source>
        <dbReference type="Proteomes" id="UP000000391"/>
    </source>
</evidence>
<evidence type="ECO:0000256" key="3">
    <source>
        <dbReference type="ARBA" id="ARBA00022628"/>
    </source>
</evidence>
<sequence>MNYIKKRDGRTVDFDSDKITQAIHKAIHSVNENDGDLARKMSYQVIDNLENRFKNTIPSVEDVQDIVEDVLIKNGYSEVAKSYILYRRKRSEVRETKKYLGIKHDDLKLSVNAIRVLERRYLLKGENGNPVETPSEMFERVANSVSSIDKRYGYNPYDSKAEFYRMMSNLEFLPNSPTLMNAGTELGQLSACFVLPVEDSMKDIFEALTNMSLIHKSGGGTGFSFSKLRPNGDIVKSTKGVASGPVSFMSIFDQATEVIKQGGKRRGANMGILRIDHPDIIEFINSKEKEGYLDNFNISVGVTDEFMKAVQSDSKYDLINPRTGKTTEKLRARDIFDLITTMAWRTGDPGMIFLDEINRRHPVSHVRTIESTNPCGEVPLLPYESCNLGSINLSKMVKNDTINWEKLKNNTHSGIHFLDNVIDANKYPLNEIDRETKNNRKIGLGVMGLAEMFAKLNIPYNSEEAIETAENIMKFINEESVKKSVELGEKRGSFPNFKGSQWEKKYSSMRNATVNTIAPTGTISIIANTSSGIEPIFALSFVRNVMATQLLEVNPVFENVAKERNFYSKDLMMDISKTGSIQNLKQVPKDVRDLFVTSLDIDPEWHVRMQAAFQKYVDNSVSKTVNLPEKATLDDVKRIYMMAYKLNCKGITIYRYGSKENQVLELGGLKKEKGEGIIADSEFSGDYLTGCSICN</sequence>
<evidence type="ECO:0000256" key="10">
    <source>
        <dbReference type="ARBA" id="ARBA00047754"/>
    </source>
</evidence>